<dbReference type="InterPro" id="IPR002156">
    <property type="entry name" value="RNaseH_domain"/>
</dbReference>
<gene>
    <name evidence="2" type="primary">rnhA</name>
    <name evidence="2" type="ORF">CUC15_17235</name>
</gene>
<organism evidence="2 3">
    <name type="scientific">Oceanobacillus zhaokaii</name>
    <dbReference type="NCBI Taxonomy" id="2052660"/>
    <lineage>
        <taxon>Bacteria</taxon>
        <taxon>Bacillati</taxon>
        <taxon>Bacillota</taxon>
        <taxon>Bacilli</taxon>
        <taxon>Bacillales</taxon>
        <taxon>Bacillaceae</taxon>
        <taxon>Oceanobacillus</taxon>
    </lineage>
</organism>
<reference evidence="3" key="1">
    <citation type="submission" date="2017-11" db="EMBL/GenBank/DDBJ databases">
        <authorList>
            <person name="Zhu W."/>
        </authorList>
    </citation>
    <scope>NUCLEOTIDE SEQUENCE [LARGE SCALE GENOMIC DNA]</scope>
    <source>
        <strain evidence="3">160</strain>
    </source>
</reference>
<dbReference type="GO" id="GO:0003676">
    <property type="term" value="F:nucleic acid binding"/>
    <property type="evidence" value="ECO:0007669"/>
    <property type="project" value="InterPro"/>
</dbReference>
<protein>
    <submittedName>
        <fullName evidence="2">Ribonuclease HI</fullName>
        <ecNumber evidence="2">3.1.26.4</ecNumber>
    </submittedName>
</protein>
<keyword evidence="3" id="KW-1185">Reference proteome</keyword>
<sequence length="132" mass="15091">MIEVYTDGASNSNLGISGAGIFIKAAGKNYEYTFPLDVISNHEAEFHAVIKALEICKETFPNEIVSLRSDSQVVVDVVEKDFTKNKTFLPLLEKIREETQYFPYFFIKWIPESQNKNADLLARKALQMQRPK</sequence>
<dbReference type="EC" id="3.1.26.4" evidence="2"/>
<dbReference type="RefSeq" id="WP_114917855.1">
    <property type="nucleotide sequence ID" value="NZ_CP024848.1"/>
</dbReference>
<dbReference type="InterPro" id="IPR012337">
    <property type="entry name" value="RNaseH-like_sf"/>
</dbReference>
<proteinExistence type="predicted"/>
<dbReference type="AlphaFoldDB" id="A0A345PKP0"/>
<evidence type="ECO:0000313" key="3">
    <source>
        <dbReference type="Proteomes" id="UP000253908"/>
    </source>
</evidence>
<dbReference type="KEGG" id="ocn:CUC15_17235"/>
<name>A0A345PKP0_9BACI</name>
<dbReference type="EMBL" id="CP024848">
    <property type="protein sequence ID" value="AXI10570.1"/>
    <property type="molecule type" value="Genomic_DNA"/>
</dbReference>
<dbReference type="SUPFAM" id="SSF53098">
    <property type="entry name" value="Ribonuclease H-like"/>
    <property type="match status" value="1"/>
</dbReference>
<keyword evidence="2" id="KW-0378">Hydrolase</keyword>
<dbReference type="Gene3D" id="3.30.420.10">
    <property type="entry name" value="Ribonuclease H-like superfamily/Ribonuclease H"/>
    <property type="match status" value="1"/>
</dbReference>
<evidence type="ECO:0000259" key="1">
    <source>
        <dbReference type="PROSITE" id="PS50879"/>
    </source>
</evidence>
<dbReference type="InterPro" id="IPR052929">
    <property type="entry name" value="RNase_H-like_EbsB-rel"/>
</dbReference>
<accession>A0A345PKP0</accession>
<dbReference type="Proteomes" id="UP000253908">
    <property type="component" value="Chromosome"/>
</dbReference>
<dbReference type="InterPro" id="IPR036397">
    <property type="entry name" value="RNaseH_sf"/>
</dbReference>
<feature type="domain" description="RNase H type-1" evidence="1">
    <location>
        <begin position="1"/>
        <end position="127"/>
    </location>
</feature>
<dbReference type="PANTHER" id="PTHR47074">
    <property type="entry name" value="BNAC02G40300D PROTEIN"/>
    <property type="match status" value="1"/>
</dbReference>
<dbReference type="PANTHER" id="PTHR47074:SF73">
    <property type="entry name" value="OS04G0448401 PROTEIN"/>
    <property type="match status" value="1"/>
</dbReference>
<dbReference type="GO" id="GO:0004523">
    <property type="term" value="F:RNA-DNA hybrid ribonuclease activity"/>
    <property type="evidence" value="ECO:0007669"/>
    <property type="project" value="UniProtKB-EC"/>
</dbReference>
<dbReference type="PROSITE" id="PS50879">
    <property type="entry name" value="RNASE_H_1"/>
    <property type="match status" value="1"/>
</dbReference>
<dbReference type="Pfam" id="PF13456">
    <property type="entry name" value="RVT_3"/>
    <property type="match status" value="1"/>
</dbReference>
<dbReference type="OrthoDB" id="7845843at2"/>
<evidence type="ECO:0000313" key="2">
    <source>
        <dbReference type="EMBL" id="AXI10570.1"/>
    </source>
</evidence>
<dbReference type="CDD" id="cd09279">
    <property type="entry name" value="RNase_HI_like"/>
    <property type="match status" value="1"/>
</dbReference>